<dbReference type="GO" id="GO:0006744">
    <property type="term" value="P:ubiquinone biosynthetic process"/>
    <property type="evidence" value="ECO:0007669"/>
    <property type="project" value="TreeGrafter"/>
</dbReference>
<comment type="catalytic activity">
    <reaction evidence="12">
        <text>7 isopentenyl diphosphate + (2E,6E)-farnesyl diphosphate = all-trans-decaprenyl diphosphate + 7 diphosphate</text>
        <dbReference type="Rhea" id="RHEA:27802"/>
        <dbReference type="ChEBI" id="CHEBI:33019"/>
        <dbReference type="ChEBI" id="CHEBI:60721"/>
        <dbReference type="ChEBI" id="CHEBI:128769"/>
        <dbReference type="ChEBI" id="CHEBI:175763"/>
        <dbReference type="EC" id="2.5.1.91"/>
    </reaction>
    <physiologicalReaction direction="left-to-right" evidence="12">
        <dbReference type="Rhea" id="RHEA:27803"/>
    </physiologicalReaction>
</comment>
<dbReference type="PROSITE" id="PS00444">
    <property type="entry name" value="POLYPRENYL_SYNTHASE_2"/>
    <property type="match status" value="1"/>
</dbReference>
<evidence type="ECO:0000256" key="5">
    <source>
        <dbReference type="ARBA" id="ARBA00022679"/>
    </source>
</evidence>
<dbReference type="AlphaFoldDB" id="A0A4Z2BXL3"/>
<dbReference type="GO" id="GO:0032478">
    <property type="term" value="C:heterotetrameric polyprenyl diphosphate synthase complex"/>
    <property type="evidence" value="ECO:0007669"/>
    <property type="project" value="UniProtKB-ARBA"/>
</dbReference>
<evidence type="ECO:0000256" key="1">
    <source>
        <dbReference type="ARBA" id="ARBA00001946"/>
    </source>
</evidence>
<evidence type="ECO:0000256" key="20">
    <source>
        <dbReference type="ARBA" id="ARBA00084036"/>
    </source>
</evidence>
<dbReference type="SFLD" id="SFLDS00005">
    <property type="entry name" value="Isoprenoid_Synthase_Type_I"/>
    <property type="match status" value="1"/>
</dbReference>
<protein>
    <recommendedName>
        <fullName evidence="16">All trans-polyprenyl-diphosphate synthase PDSS1</fullName>
        <ecNumber evidence="15">2.5.1.91</ecNumber>
    </recommendedName>
    <alternativeName>
        <fullName evidence="19">All-trans-decaprenyl-diphosphate synthase subunit 1</fullName>
    </alternativeName>
    <alternativeName>
        <fullName evidence="17">Decaprenyl-diphosphate synthase subunit 1</fullName>
    </alternativeName>
    <alternativeName>
        <fullName evidence="18">Solanesyl-diphosphate synthase subunit 1</fullName>
    </alternativeName>
    <alternativeName>
        <fullName evidence="20">Trans-prenyltransferase 1</fullName>
    </alternativeName>
</protein>
<evidence type="ECO:0000256" key="4">
    <source>
        <dbReference type="ARBA" id="ARBA00006706"/>
    </source>
</evidence>
<dbReference type="PANTHER" id="PTHR12001">
    <property type="entry name" value="GERANYLGERANYL PYROPHOSPHATE SYNTHASE"/>
    <property type="match status" value="1"/>
</dbReference>
<dbReference type="Pfam" id="PF00348">
    <property type="entry name" value="polyprenyl_synt"/>
    <property type="match status" value="1"/>
</dbReference>
<comment type="function">
    <text evidence="13">Heterotetrameric enzyme that catalyzes the condensation of farnesyl diphosphate (FPP), which acts as a primer, and isopentenyl diphosphate (IPP) to produce prenyl diphosphates of varying chain lengths and participates in the determination of the side chain of ubiquinone. Supplies nona and decaprenyl diphosphate, the precursors for the side chain of the isoprenoid quinones ubiquinone-9 (Q9)and ubiquinone-10 (Q10) respectively. The enzyme adds isopentenyl diphosphate molecules sequentially to farnesyl diphosphate with trans stereochemistry.</text>
</comment>
<dbReference type="GO" id="GO:0097269">
    <property type="term" value="F:all-trans-decaprenyl-diphosphate synthase activity"/>
    <property type="evidence" value="ECO:0007669"/>
    <property type="project" value="UniProtKB-EC"/>
</dbReference>
<evidence type="ECO:0000256" key="17">
    <source>
        <dbReference type="ARBA" id="ARBA00080324"/>
    </source>
</evidence>
<dbReference type="Gene3D" id="1.10.600.10">
    <property type="entry name" value="Farnesyl Diphosphate Synthase"/>
    <property type="match status" value="1"/>
</dbReference>
<dbReference type="PANTHER" id="PTHR12001:SF69">
    <property type="entry name" value="ALL TRANS-POLYPRENYL-DIPHOSPHATE SYNTHASE PDSS1"/>
    <property type="match status" value="1"/>
</dbReference>
<keyword evidence="23" id="KW-1185">Reference proteome</keyword>
<dbReference type="Proteomes" id="UP000516260">
    <property type="component" value="Chromosome 17"/>
</dbReference>
<evidence type="ECO:0000256" key="16">
    <source>
        <dbReference type="ARBA" id="ARBA00073240"/>
    </source>
</evidence>
<dbReference type="InterPro" id="IPR008949">
    <property type="entry name" value="Isoprenoid_synthase_dom_sf"/>
</dbReference>
<evidence type="ECO:0000256" key="14">
    <source>
        <dbReference type="ARBA" id="ARBA00064334"/>
    </source>
</evidence>
<evidence type="ECO:0000313" key="22">
    <source>
        <dbReference type="EMBL" id="TNM96478.1"/>
    </source>
</evidence>
<evidence type="ECO:0000256" key="21">
    <source>
        <dbReference type="RuleBase" id="RU004466"/>
    </source>
</evidence>
<dbReference type="EMBL" id="SWLE01000009">
    <property type="protein sequence ID" value="TNM96478.1"/>
    <property type="molecule type" value="Genomic_DNA"/>
</dbReference>
<evidence type="ECO:0000256" key="19">
    <source>
        <dbReference type="ARBA" id="ARBA00083689"/>
    </source>
</evidence>
<comment type="subcellular location">
    <subcellularLocation>
        <location evidence="2">Mitochondrion</location>
    </subcellularLocation>
</comment>
<dbReference type="GO" id="GO:0046872">
    <property type="term" value="F:metal ion binding"/>
    <property type="evidence" value="ECO:0007669"/>
    <property type="project" value="UniProtKB-KW"/>
</dbReference>
<dbReference type="EC" id="2.5.1.91" evidence="15"/>
<comment type="similarity">
    <text evidence="4 21">Belongs to the FPP/GGPP synthase family.</text>
</comment>
<evidence type="ECO:0000256" key="13">
    <source>
        <dbReference type="ARBA" id="ARBA00057934"/>
    </source>
</evidence>
<keyword evidence="9" id="KW-0496">Mitochondrion</keyword>
<comment type="cofactor">
    <cofactor evidence="1">
        <name>Mg(2+)</name>
        <dbReference type="ChEBI" id="CHEBI:18420"/>
    </cofactor>
</comment>
<reference evidence="22 23" key="1">
    <citation type="submission" date="2019-04" db="EMBL/GenBank/DDBJ databases">
        <title>The sequence and de novo assembly of Takifugu bimaculatus genome using PacBio and Hi-C technologies.</title>
        <authorList>
            <person name="Xu P."/>
            <person name="Liu B."/>
            <person name="Zhou Z."/>
        </authorList>
    </citation>
    <scope>NUCLEOTIDE SEQUENCE [LARGE SCALE GENOMIC DNA]</scope>
    <source>
        <strain evidence="22">TB-2018</strain>
        <tissue evidence="22">Muscle</tissue>
    </source>
</reference>
<evidence type="ECO:0000256" key="18">
    <source>
        <dbReference type="ARBA" id="ARBA00083184"/>
    </source>
</evidence>
<organism evidence="22 23">
    <name type="scientific">Takifugu bimaculatus</name>
    <dbReference type="NCBI Taxonomy" id="433685"/>
    <lineage>
        <taxon>Eukaryota</taxon>
        <taxon>Metazoa</taxon>
        <taxon>Chordata</taxon>
        <taxon>Craniata</taxon>
        <taxon>Vertebrata</taxon>
        <taxon>Euteleostomi</taxon>
        <taxon>Actinopterygii</taxon>
        <taxon>Neopterygii</taxon>
        <taxon>Teleostei</taxon>
        <taxon>Neoteleostei</taxon>
        <taxon>Acanthomorphata</taxon>
        <taxon>Eupercaria</taxon>
        <taxon>Tetraodontiformes</taxon>
        <taxon>Tetradontoidea</taxon>
        <taxon>Tetraodontidae</taxon>
        <taxon>Takifugu</taxon>
    </lineage>
</organism>
<evidence type="ECO:0000256" key="12">
    <source>
        <dbReference type="ARBA" id="ARBA00051100"/>
    </source>
</evidence>
<dbReference type="PROSITE" id="PS00723">
    <property type="entry name" value="POLYPRENYL_SYNTHASE_1"/>
    <property type="match status" value="1"/>
</dbReference>
<dbReference type="InterPro" id="IPR033749">
    <property type="entry name" value="Polyprenyl_synt_CS"/>
</dbReference>
<evidence type="ECO:0000256" key="9">
    <source>
        <dbReference type="ARBA" id="ARBA00023128"/>
    </source>
</evidence>
<keyword evidence="10" id="KW-0414">Isoprene biosynthesis</keyword>
<evidence type="ECO:0000256" key="2">
    <source>
        <dbReference type="ARBA" id="ARBA00004173"/>
    </source>
</evidence>
<sequence length="445" mass="50014">MAVPWWGQCRRSGTSFTCTSLFETAWCFSRPSSASASCLGRTSRRSWSHSEGRQAELSTPIKPKGSIPDYCLCFLSRQFLGSSPRCYSCRNLHSDAKLKDPFTLAQKDLKSLYDDIRKELFVSKEELKFLCDYYFDGKGKAIRPMIVVLMARALNIHSNRSGDLLPGQRAIAMISEMIHTASLVHDDVIDGSDRRRGKTTINEIWGEKKAILAGDFILSAASMALARIGNITVVKVLSQVIEDLVRGEFMQLGSKENENERFKHYLEKTFKKTASLIANSCKAVSILVNSDPEVQEIAFQYGKNVGIAFQLVDDVLDFTSGASQLGKPSAADLRLGLATGPVLFACQQFPELHAMIMRRFSSKGDVDRAWEYVLQVRPMGTRRAVRSRTLRVTFHFLLQSDGVEQTNYLAQRYCQEAIRHISLLRPSAERDALIRLTEMVLARDK</sequence>
<keyword evidence="8" id="KW-0443">Lipid metabolism</keyword>
<evidence type="ECO:0000256" key="11">
    <source>
        <dbReference type="ARBA" id="ARBA00050825"/>
    </source>
</evidence>
<gene>
    <name evidence="22" type="ORF">fugu_016139</name>
</gene>
<comment type="catalytic activity">
    <reaction evidence="11">
        <text>6 isopentenyl diphosphate + (2E,6E)-farnesyl diphosphate = all-trans-nonaprenyl diphosphate + 6 diphosphate</text>
        <dbReference type="Rhea" id="RHEA:55364"/>
        <dbReference type="ChEBI" id="CHEBI:33019"/>
        <dbReference type="ChEBI" id="CHEBI:58391"/>
        <dbReference type="ChEBI" id="CHEBI:128769"/>
        <dbReference type="ChEBI" id="CHEBI:175763"/>
    </reaction>
    <physiologicalReaction direction="left-to-right" evidence="11">
        <dbReference type="Rhea" id="RHEA:55365"/>
    </physiologicalReaction>
</comment>
<evidence type="ECO:0000256" key="10">
    <source>
        <dbReference type="ARBA" id="ARBA00023229"/>
    </source>
</evidence>
<evidence type="ECO:0000256" key="3">
    <source>
        <dbReference type="ARBA" id="ARBA00004749"/>
    </source>
</evidence>
<evidence type="ECO:0000256" key="15">
    <source>
        <dbReference type="ARBA" id="ARBA00066510"/>
    </source>
</evidence>
<dbReference type="CDD" id="cd00685">
    <property type="entry name" value="Trans_IPPS_HT"/>
    <property type="match status" value="1"/>
</dbReference>
<name>A0A4Z2BXL3_9TELE</name>
<evidence type="ECO:0000256" key="6">
    <source>
        <dbReference type="ARBA" id="ARBA00022723"/>
    </source>
</evidence>
<keyword evidence="6" id="KW-0479">Metal-binding</keyword>
<evidence type="ECO:0000313" key="23">
    <source>
        <dbReference type="Proteomes" id="UP000516260"/>
    </source>
</evidence>
<dbReference type="SUPFAM" id="SSF48576">
    <property type="entry name" value="Terpenoid synthases"/>
    <property type="match status" value="1"/>
</dbReference>
<comment type="subunit">
    <text evidence="14">Heterotetramer composed of 2 PDSS1/DPS1 and 2 PDSS2/DLP1 subunits.</text>
</comment>
<evidence type="ECO:0000256" key="8">
    <source>
        <dbReference type="ARBA" id="ARBA00023098"/>
    </source>
</evidence>
<dbReference type="FunFam" id="1.10.600.10:FF:000011">
    <property type="entry name" value="Decaprenyl diphosphate synthase subunit 1"/>
    <property type="match status" value="1"/>
</dbReference>
<accession>A0A4Z2BXL3</accession>
<keyword evidence="7" id="KW-0460">Magnesium</keyword>
<proteinExistence type="inferred from homology"/>
<dbReference type="GO" id="GO:0008299">
    <property type="term" value="P:isoprenoid biosynthetic process"/>
    <property type="evidence" value="ECO:0007669"/>
    <property type="project" value="UniProtKB-KW"/>
</dbReference>
<dbReference type="InterPro" id="IPR000092">
    <property type="entry name" value="Polyprenyl_synt"/>
</dbReference>
<evidence type="ECO:0000256" key="7">
    <source>
        <dbReference type="ARBA" id="ARBA00022842"/>
    </source>
</evidence>
<comment type="caution">
    <text evidence="22">The sequence shown here is derived from an EMBL/GenBank/DDBJ whole genome shotgun (WGS) entry which is preliminary data.</text>
</comment>
<keyword evidence="5 21" id="KW-0808">Transferase</keyword>
<comment type="pathway">
    <text evidence="3">Cofactor biosynthesis; ubiquinone biosynthesis.</text>
</comment>